<dbReference type="Gene3D" id="1.10.10.1320">
    <property type="entry name" value="Anti-sigma factor, zinc-finger domain"/>
    <property type="match status" value="1"/>
</dbReference>
<dbReference type="RefSeq" id="WP_211339791.1">
    <property type="nucleotide sequence ID" value="NZ_RBIL01000001.1"/>
</dbReference>
<accession>A0A660L5M8</accession>
<dbReference type="Proteomes" id="UP000278962">
    <property type="component" value="Unassembled WGS sequence"/>
</dbReference>
<sequence length="88" mass="9802">MSMFRRTPRDIACQELVERVTDYLEGALPASEQRVVDHHLARCDGCAAYVEQMRATRRLTGALRAEDVPAEGVDVLLAAFRAQRANDA</sequence>
<evidence type="ECO:0000313" key="2">
    <source>
        <dbReference type="EMBL" id="RKQ90308.1"/>
    </source>
</evidence>
<name>A0A660L5M8_9ACTN</name>
<proteinExistence type="predicted"/>
<dbReference type="InterPro" id="IPR027383">
    <property type="entry name" value="Znf_put"/>
</dbReference>
<organism evidence="2 3">
    <name type="scientific">Solirubrobacter pauli</name>
    <dbReference type="NCBI Taxonomy" id="166793"/>
    <lineage>
        <taxon>Bacteria</taxon>
        <taxon>Bacillati</taxon>
        <taxon>Actinomycetota</taxon>
        <taxon>Thermoleophilia</taxon>
        <taxon>Solirubrobacterales</taxon>
        <taxon>Solirubrobacteraceae</taxon>
        <taxon>Solirubrobacter</taxon>
    </lineage>
</organism>
<dbReference type="AlphaFoldDB" id="A0A660L5M8"/>
<dbReference type="EMBL" id="RBIL01000001">
    <property type="protein sequence ID" value="RKQ90308.1"/>
    <property type="molecule type" value="Genomic_DNA"/>
</dbReference>
<dbReference type="InterPro" id="IPR041916">
    <property type="entry name" value="Anti_sigma_zinc_sf"/>
</dbReference>
<gene>
    <name evidence="2" type="ORF">C8N24_0108</name>
</gene>
<feature type="domain" description="Putative zinc-finger" evidence="1">
    <location>
        <begin position="13"/>
        <end position="47"/>
    </location>
</feature>
<dbReference type="Pfam" id="PF13490">
    <property type="entry name" value="zf-HC2"/>
    <property type="match status" value="1"/>
</dbReference>
<evidence type="ECO:0000259" key="1">
    <source>
        <dbReference type="Pfam" id="PF13490"/>
    </source>
</evidence>
<evidence type="ECO:0000313" key="3">
    <source>
        <dbReference type="Proteomes" id="UP000278962"/>
    </source>
</evidence>
<comment type="caution">
    <text evidence="2">The sequence shown here is derived from an EMBL/GenBank/DDBJ whole genome shotgun (WGS) entry which is preliminary data.</text>
</comment>
<protein>
    <submittedName>
        <fullName evidence="2">Putative zinc finger protein</fullName>
    </submittedName>
</protein>
<keyword evidence="3" id="KW-1185">Reference proteome</keyword>
<reference evidence="2 3" key="1">
    <citation type="submission" date="2018-10" db="EMBL/GenBank/DDBJ databases">
        <title>Genomic Encyclopedia of Archaeal and Bacterial Type Strains, Phase II (KMG-II): from individual species to whole genera.</title>
        <authorList>
            <person name="Goeker M."/>
        </authorList>
    </citation>
    <scope>NUCLEOTIDE SEQUENCE [LARGE SCALE GENOMIC DNA]</scope>
    <source>
        <strain evidence="2 3">DSM 14954</strain>
    </source>
</reference>